<dbReference type="InterPro" id="IPR037654">
    <property type="entry name" value="Big1"/>
</dbReference>
<evidence type="ECO:0000256" key="1">
    <source>
        <dbReference type="ARBA" id="ARBA00004115"/>
    </source>
</evidence>
<feature type="domain" description="V-type proton ATPase subunit S1/VOA1 transmembrane" evidence="11">
    <location>
        <begin position="251"/>
        <end position="290"/>
    </location>
</feature>
<evidence type="ECO:0000313" key="13">
    <source>
        <dbReference type="Proteomes" id="UP000785200"/>
    </source>
</evidence>
<evidence type="ECO:0000256" key="9">
    <source>
        <dbReference type="ARBA" id="ARBA00023316"/>
    </source>
</evidence>
<dbReference type="GO" id="GO:0009272">
    <property type="term" value="P:fungal-type cell wall biogenesis"/>
    <property type="evidence" value="ECO:0007669"/>
    <property type="project" value="TreeGrafter"/>
</dbReference>
<keyword evidence="4 10" id="KW-0812">Transmembrane</keyword>
<keyword evidence="6" id="KW-0256">Endoplasmic reticulum</keyword>
<name>A0A9P6VDP1_9HELO</name>
<dbReference type="Pfam" id="PF20520">
    <property type="entry name" value="Ac45-VOA1_TM"/>
    <property type="match status" value="1"/>
</dbReference>
<evidence type="ECO:0000256" key="6">
    <source>
        <dbReference type="ARBA" id="ARBA00022824"/>
    </source>
</evidence>
<dbReference type="InterPro" id="IPR046756">
    <property type="entry name" value="VAS1/VOA1_TM"/>
</dbReference>
<keyword evidence="5" id="KW-0732">Signal</keyword>
<keyword evidence="8 10" id="KW-0472">Membrane</keyword>
<dbReference type="EMBL" id="VNKQ01000019">
    <property type="protein sequence ID" value="KAG0645395.1"/>
    <property type="molecule type" value="Genomic_DNA"/>
</dbReference>
<evidence type="ECO:0000256" key="4">
    <source>
        <dbReference type="ARBA" id="ARBA00022692"/>
    </source>
</evidence>
<dbReference type="OrthoDB" id="9985059at2759"/>
<evidence type="ECO:0000256" key="7">
    <source>
        <dbReference type="ARBA" id="ARBA00022989"/>
    </source>
</evidence>
<evidence type="ECO:0000256" key="10">
    <source>
        <dbReference type="SAM" id="Phobius"/>
    </source>
</evidence>
<dbReference type="PANTHER" id="PTHR28285:SF1">
    <property type="entry name" value="PROTEIN BIG1"/>
    <property type="match status" value="1"/>
</dbReference>
<organism evidence="12 13">
    <name type="scientific">Hyphodiscus hymeniophilus</name>
    <dbReference type="NCBI Taxonomy" id="353542"/>
    <lineage>
        <taxon>Eukaryota</taxon>
        <taxon>Fungi</taxon>
        <taxon>Dikarya</taxon>
        <taxon>Ascomycota</taxon>
        <taxon>Pezizomycotina</taxon>
        <taxon>Leotiomycetes</taxon>
        <taxon>Helotiales</taxon>
        <taxon>Hyphodiscaceae</taxon>
        <taxon>Hyphodiscus</taxon>
    </lineage>
</organism>
<dbReference type="AlphaFoldDB" id="A0A9P6VDP1"/>
<keyword evidence="13" id="KW-1185">Reference proteome</keyword>
<accession>A0A9P6VDP1</accession>
<proteinExistence type="inferred from homology"/>
<comment type="caution">
    <text evidence="12">The sequence shown here is derived from an EMBL/GenBank/DDBJ whole genome shotgun (WGS) entry which is preliminary data.</text>
</comment>
<sequence>MRLSIAALAAYAGAAHAFKDTSPFLLFSNSPLTKDLSGVSATQLQSSSAVLETTKSFVQDCPSELYYIISQPSLSSLDLSSPDSIPHLRRALTNPAVLSRYSVAEVVGLRGAIVQDLVTEIDVQCGGVLEFDEVDNSAWKEALREGKKVVITTTFEDLPSLENERMEVLADNDARLHQHLTELVKGYRYTVVYTSTPPFSPIQPSSKSAEVPLYESEFQNREHLDLKRDLRIREDNTSSNADTSPLFEKYQFLTPGLFMGLLVGLILISILSVGLTAIGSLQVSYGAFDKEMGPAAQKKQQ</sequence>
<evidence type="ECO:0000259" key="11">
    <source>
        <dbReference type="Pfam" id="PF20520"/>
    </source>
</evidence>
<feature type="transmembrane region" description="Helical" evidence="10">
    <location>
        <begin position="257"/>
        <end position="281"/>
    </location>
</feature>
<dbReference type="GO" id="GO:0071555">
    <property type="term" value="P:cell wall organization"/>
    <property type="evidence" value="ECO:0007669"/>
    <property type="project" value="UniProtKB-KW"/>
</dbReference>
<evidence type="ECO:0000256" key="5">
    <source>
        <dbReference type="ARBA" id="ARBA00022729"/>
    </source>
</evidence>
<keyword evidence="7 10" id="KW-1133">Transmembrane helix</keyword>
<evidence type="ECO:0000256" key="8">
    <source>
        <dbReference type="ARBA" id="ARBA00023136"/>
    </source>
</evidence>
<reference evidence="12" key="1">
    <citation type="submission" date="2019-07" db="EMBL/GenBank/DDBJ databases">
        <title>Hyphodiscus hymeniophilus genome sequencing and assembly.</title>
        <authorList>
            <person name="Kramer G."/>
            <person name="Nodwell J."/>
        </authorList>
    </citation>
    <scope>NUCLEOTIDE SEQUENCE</scope>
    <source>
        <strain evidence="12">ATCC 34498</strain>
    </source>
</reference>
<dbReference type="Proteomes" id="UP000785200">
    <property type="component" value="Unassembled WGS sequence"/>
</dbReference>
<keyword evidence="9" id="KW-0961">Cell wall biogenesis/degradation</keyword>
<dbReference type="GO" id="GO:0005789">
    <property type="term" value="C:endoplasmic reticulum membrane"/>
    <property type="evidence" value="ECO:0007669"/>
    <property type="project" value="UniProtKB-SubCell"/>
</dbReference>
<dbReference type="GO" id="GO:0006078">
    <property type="term" value="P:(1-&gt;6)-beta-D-glucan biosynthetic process"/>
    <property type="evidence" value="ECO:0007669"/>
    <property type="project" value="TreeGrafter"/>
</dbReference>
<gene>
    <name evidence="12" type="ORF">D0Z07_8996</name>
</gene>
<comment type="similarity">
    <text evidence="2">Belongs to the BIG1 family.</text>
</comment>
<comment type="subcellular location">
    <subcellularLocation>
        <location evidence="1">Endoplasmic reticulum membrane</location>
        <topology evidence="1">Single-pass type I membrane protein</topology>
    </subcellularLocation>
</comment>
<evidence type="ECO:0000313" key="12">
    <source>
        <dbReference type="EMBL" id="KAG0645395.1"/>
    </source>
</evidence>
<protein>
    <recommendedName>
        <fullName evidence="3">Protein BIG1</fullName>
    </recommendedName>
</protein>
<evidence type="ECO:0000256" key="2">
    <source>
        <dbReference type="ARBA" id="ARBA00008203"/>
    </source>
</evidence>
<dbReference type="PANTHER" id="PTHR28285">
    <property type="entry name" value="PROTEIN BIG1"/>
    <property type="match status" value="1"/>
</dbReference>
<evidence type="ECO:0000256" key="3">
    <source>
        <dbReference type="ARBA" id="ARBA00022089"/>
    </source>
</evidence>